<feature type="transmembrane region" description="Helical" evidence="1">
    <location>
        <begin position="85"/>
        <end position="112"/>
    </location>
</feature>
<comment type="caution">
    <text evidence="2">The sequence shown here is derived from an EMBL/GenBank/DDBJ whole genome shotgun (WGS) entry which is preliminary data.</text>
</comment>
<feature type="transmembrane region" description="Helical" evidence="1">
    <location>
        <begin position="231"/>
        <end position="253"/>
    </location>
</feature>
<reference evidence="2" key="1">
    <citation type="submission" date="2023-05" db="EMBL/GenBank/DDBJ databases">
        <title>Nepenthes gracilis genome sequencing.</title>
        <authorList>
            <person name="Fukushima K."/>
        </authorList>
    </citation>
    <scope>NUCLEOTIDE SEQUENCE</scope>
    <source>
        <strain evidence="2">SING2019-196</strain>
    </source>
</reference>
<evidence type="ECO:0008006" key="4">
    <source>
        <dbReference type="Google" id="ProtNLM"/>
    </source>
</evidence>
<gene>
    <name evidence="2" type="ORF">Nepgr_028013</name>
</gene>
<keyword evidence="1" id="KW-0812">Transmembrane</keyword>
<name>A0AAD3TAX9_NEPGR</name>
<proteinExistence type="predicted"/>
<keyword evidence="1" id="KW-0472">Membrane</keyword>
<evidence type="ECO:0000313" key="3">
    <source>
        <dbReference type="Proteomes" id="UP001279734"/>
    </source>
</evidence>
<feature type="transmembrane region" description="Helical" evidence="1">
    <location>
        <begin position="30"/>
        <end position="52"/>
    </location>
</feature>
<organism evidence="2 3">
    <name type="scientific">Nepenthes gracilis</name>
    <name type="common">Slender pitcher plant</name>
    <dbReference type="NCBI Taxonomy" id="150966"/>
    <lineage>
        <taxon>Eukaryota</taxon>
        <taxon>Viridiplantae</taxon>
        <taxon>Streptophyta</taxon>
        <taxon>Embryophyta</taxon>
        <taxon>Tracheophyta</taxon>
        <taxon>Spermatophyta</taxon>
        <taxon>Magnoliopsida</taxon>
        <taxon>eudicotyledons</taxon>
        <taxon>Gunneridae</taxon>
        <taxon>Pentapetalae</taxon>
        <taxon>Caryophyllales</taxon>
        <taxon>Nepenthaceae</taxon>
        <taxon>Nepenthes</taxon>
    </lineage>
</organism>
<dbReference type="Proteomes" id="UP001279734">
    <property type="component" value="Unassembled WGS sequence"/>
</dbReference>
<feature type="transmembrane region" description="Helical" evidence="1">
    <location>
        <begin position="180"/>
        <end position="210"/>
    </location>
</feature>
<evidence type="ECO:0000256" key="1">
    <source>
        <dbReference type="SAM" id="Phobius"/>
    </source>
</evidence>
<dbReference type="AlphaFoldDB" id="A0AAD3TAX9"/>
<dbReference type="EMBL" id="BSYO01000030">
    <property type="protein sequence ID" value="GMH26170.1"/>
    <property type="molecule type" value="Genomic_DNA"/>
</dbReference>
<sequence>MSTTSLPSVSDFVIVVSESKRIINSHARHFLVLSVLFLLPLSFSLAVFPTLLTTLSSNHPNRIETHFRSTSFPKSHDHHKISTKFLTLCLLFPVFTLVLCLSAVGSITYSVFHGFYGGPVKLIAAIKSLSSSFIPLLVTMIAAQLIVFVVVGLFGLFWYLGIKGIDLIGVQISYDSPYCVAFSLTVALVLGFVLMYLNVNWALVGVIVVLESKWAFKAMARSSSLIRGMRKVRLTLVMFFWVSAVLLLWMLMVSGKDSDVVDAEWKSWAFIVQIVGTSAILTLLLLHNTAANTVLYMYCKALHGELVGEIAEEFATAYASLSFDDDKTPPPVSVVAH</sequence>
<keyword evidence="3" id="KW-1185">Reference proteome</keyword>
<dbReference type="PANTHER" id="PTHR33133">
    <property type="entry name" value="OS08G0107100 PROTEIN-RELATED"/>
    <property type="match status" value="1"/>
</dbReference>
<protein>
    <recommendedName>
        <fullName evidence="4">Transmembrane protein</fullName>
    </recommendedName>
</protein>
<feature type="transmembrane region" description="Helical" evidence="1">
    <location>
        <begin position="265"/>
        <end position="286"/>
    </location>
</feature>
<evidence type="ECO:0000313" key="2">
    <source>
        <dbReference type="EMBL" id="GMH26170.1"/>
    </source>
</evidence>
<feature type="transmembrane region" description="Helical" evidence="1">
    <location>
        <begin position="133"/>
        <end position="160"/>
    </location>
</feature>
<keyword evidence="1" id="KW-1133">Transmembrane helix</keyword>
<accession>A0AAD3TAX9</accession>
<dbReference type="PANTHER" id="PTHR33133:SF7">
    <property type="entry name" value="F26K24.10 PROTEIN-RELATED"/>
    <property type="match status" value="1"/>
</dbReference>